<organism evidence="1">
    <name type="scientific">Cacopsylla melanoneura</name>
    <dbReference type="NCBI Taxonomy" id="428564"/>
    <lineage>
        <taxon>Eukaryota</taxon>
        <taxon>Metazoa</taxon>
        <taxon>Ecdysozoa</taxon>
        <taxon>Arthropoda</taxon>
        <taxon>Hexapoda</taxon>
        <taxon>Insecta</taxon>
        <taxon>Pterygota</taxon>
        <taxon>Neoptera</taxon>
        <taxon>Paraneoptera</taxon>
        <taxon>Hemiptera</taxon>
        <taxon>Sternorrhyncha</taxon>
        <taxon>Psylloidea</taxon>
        <taxon>Psyllidae</taxon>
        <taxon>Psyllinae</taxon>
        <taxon>Cacopsylla</taxon>
    </lineage>
</organism>
<accession>A0A8D8WC59</accession>
<protein>
    <submittedName>
        <fullName evidence="1">Uncharacterized protein</fullName>
    </submittedName>
</protein>
<evidence type="ECO:0000313" key="1">
    <source>
        <dbReference type="EMBL" id="CAG6653523.1"/>
    </source>
</evidence>
<name>A0A8D8WC59_9HEMI</name>
<sequence length="126" mass="14530">MFDQRGHGDKRPAGVDGTDDRFVFQPGGTLFQEVIHDIRGVFRLTGAFIVINITEIHAICITIYVKVDIFITNFCNFLDFSIFYCCIFIEFCNFFSQYSTIGLASSSKNFVFIQTTRFPIFKFNFV</sequence>
<dbReference type="AlphaFoldDB" id="A0A8D8WC59"/>
<reference evidence="1" key="1">
    <citation type="submission" date="2021-05" db="EMBL/GenBank/DDBJ databases">
        <authorList>
            <person name="Alioto T."/>
            <person name="Alioto T."/>
            <person name="Gomez Garrido J."/>
        </authorList>
    </citation>
    <scope>NUCLEOTIDE SEQUENCE</scope>
</reference>
<proteinExistence type="predicted"/>
<dbReference type="EMBL" id="HBUF01174033">
    <property type="protein sequence ID" value="CAG6653523.1"/>
    <property type="molecule type" value="Transcribed_RNA"/>
</dbReference>